<dbReference type="Pfam" id="PF07849">
    <property type="entry name" value="DUF1641"/>
    <property type="match status" value="1"/>
</dbReference>
<dbReference type="RefSeq" id="WP_092264999.1">
    <property type="nucleotide sequence ID" value="NZ_FNZA01000012.1"/>
</dbReference>
<dbReference type="InterPro" id="IPR012440">
    <property type="entry name" value="DUF1641"/>
</dbReference>
<dbReference type="AlphaFoldDB" id="A0A1H7ADU3"/>
<dbReference type="Proteomes" id="UP000199223">
    <property type="component" value="Unassembled WGS sequence"/>
</dbReference>
<name>A0A1H7ADU3_9DEIO</name>
<evidence type="ECO:0000313" key="3">
    <source>
        <dbReference type="Proteomes" id="UP000199223"/>
    </source>
</evidence>
<dbReference type="OrthoDB" id="70605at2"/>
<dbReference type="PANTHER" id="PTHR38433">
    <property type="match status" value="1"/>
</dbReference>
<accession>A0A1H7ADU3</accession>
<evidence type="ECO:0000256" key="1">
    <source>
        <dbReference type="SAM" id="MobiDB-lite"/>
    </source>
</evidence>
<reference evidence="3" key="1">
    <citation type="submission" date="2016-10" db="EMBL/GenBank/DDBJ databases">
        <authorList>
            <person name="Varghese N."/>
            <person name="Submissions S."/>
        </authorList>
    </citation>
    <scope>NUCLEOTIDE SEQUENCE [LARGE SCALE GENOMIC DNA]</scope>
    <source>
        <strain evidence="3">CGMCC 1.10218</strain>
    </source>
</reference>
<dbReference type="PANTHER" id="PTHR38433:SF1">
    <property type="entry name" value="DUF1641 DOMAIN-CONTAINING PROTEIN"/>
    <property type="match status" value="1"/>
</dbReference>
<dbReference type="EMBL" id="FNZA01000012">
    <property type="protein sequence ID" value="SEJ63116.1"/>
    <property type="molecule type" value="Genomic_DNA"/>
</dbReference>
<organism evidence="2 3">
    <name type="scientific">Deinococcus reticulitermitis</name>
    <dbReference type="NCBI Taxonomy" id="856736"/>
    <lineage>
        <taxon>Bacteria</taxon>
        <taxon>Thermotogati</taxon>
        <taxon>Deinococcota</taxon>
        <taxon>Deinococci</taxon>
        <taxon>Deinococcales</taxon>
        <taxon>Deinococcaceae</taxon>
        <taxon>Deinococcus</taxon>
    </lineage>
</organism>
<feature type="compositionally biased region" description="Basic and acidic residues" evidence="1">
    <location>
        <begin position="12"/>
        <end position="22"/>
    </location>
</feature>
<evidence type="ECO:0000313" key="2">
    <source>
        <dbReference type="EMBL" id="SEJ63116.1"/>
    </source>
</evidence>
<sequence length="170" mass="18151">MARAIDFTPRPKSPEEKLRESVQDSAPALEESLRLLRELHEHGVLDLLLKLTRGAEGLSASALTLLGGESGSTLLRNLAEGAKTLERIDSRELKVLGHAITTGLSEASRNVAQGKTVGVGELLALTRDRDVQLALGALTGILRGFGRALREARDETELAPGQAEVGRGTR</sequence>
<feature type="region of interest" description="Disordered" evidence="1">
    <location>
        <begin position="1"/>
        <end position="25"/>
    </location>
</feature>
<dbReference type="STRING" id="856736.SAMN04488058_11276"/>
<proteinExistence type="predicted"/>
<protein>
    <submittedName>
        <fullName evidence="2">Uncharacterized conserved protein YjgD, DUF1641 family</fullName>
    </submittedName>
</protein>
<gene>
    <name evidence="2" type="ORF">SAMN04488058_11276</name>
</gene>
<keyword evidence="3" id="KW-1185">Reference proteome</keyword>